<evidence type="ECO:0000256" key="3">
    <source>
        <dbReference type="ARBA" id="ARBA00023125"/>
    </source>
</evidence>
<proteinExistence type="inferred from homology"/>
<comment type="caution">
    <text evidence="6">The sequence shown here is derived from an EMBL/GenBank/DDBJ whole genome shotgun (WGS) entry which is preliminary data.</text>
</comment>
<protein>
    <submittedName>
        <fullName evidence="6">LysR family transcriptional regulator</fullName>
    </submittedName>
</protein>
<keyword evidence="3" id="KW-0238">DNA-binding</keyword>
<dbReference type="Proteomes" id="UP000555552">
    <property type="component" value="Unassembled WGS sequence"/>
</dbReference>
<dbReference type="InterPro" id="IPR036390">
    <property type="entry name" value="WH_DNA-bd_sf"/>
</dbReference>
<dbReference type="GO" id="GO:0003700">
    <property type="term" value="F:DNA-binding transcription factor activity"/>
    <property type="evidence" value="ECO:0007669"/>
    <property type="project" value="InterPro"/>
</dbReference>
<keyword evidence="7" id="KW-1185">Reference proteome</keyword>
<sequence>MLDVHRLRLLHELDRRGTLAEVAAALGYSRSAVSQQLSQLQREAGAQLLEPAGRRVRLTAAGRVLVGHADAVLAQLEQAEADLAALGSTARGTLRVAAFASVLLSLVPDALTWLAEHHPDLRVELVEQEPAPALSALTAHDADLVLGEEYPGSPTARSPGVDLEDLLHDEFRLAVPLEGPLAGRGHRLEDHADVPWVMEPPRLDPGRWALARCREAGFEPDVRIVTSDVLLHAHLVASGHAAALVPDLVRAGRTPGVVLHRLPERPRRRLFTAVRRGAATSPGVRALRESLRVAVDAAGA</sequence>
<dbReference type="PANTHER" id="PTHR30346">
    <property type="entry name" value="TRANSCRIPTIONAL DUAL REGULATOR HCAR-RELATED"/>
    <property type="match status" value="1"/>
</dbReference>
<dbReference type="RefSeq" id="WP_171204289.1">
    <property type="nucleotide sequence ID" value="NZ_BAAANP010000008.1"/>
</dbReference>
<dbReference type="AlphaFoldDB" id="A0A849BSY1"/>
<dbReference type="InterPro" id="IPR005119">
    <property type="entry name" value="LysR_subst-bd"/>
</dbReference>
<dbReference type="Pfam" id="PF03466">
    <property type="entry name" value="LysR_substrate"/>
    <property type="match status" value="1"/>
</dbReference>
<feature type="domain" description="HTH lysR-type" evidence="5">
    <location>
        <begin position="2"/>
        <end position="59"/>
    </location>
</feature>
<dbReference type="EMBL" id="JABEMA010000398">
    <property type="protein sequence ID" value="NNH24553.1"/>
    <property type="molecule type" value="Genomic_DNA"/>
</dbReference>
<name>A0A849BSY1_9ACTN</name>
<dbReference type="Pfam" id="PF00126">
    <property type="entry name" value="HTH_1"/>
    <property type="match status" value="1"/>
</dbReference>
<evidence type="ECO:0000256" key="4">
    <source>
        <dbReference type="ARBA" id="ARBA00023163"/>
    </source>
</evidence>
<evidence type="ECO:0000256" key="1">
    <source>
        <dbReference type="ARBA" id="ARBA00009437"/>
    </source>
</evidence>
<dbReference type="SUPFAM" id="SSF46785">
    <property type="entry name" value="Winged helix' DNA-binding domain"/>
    <property type="match status" value="1"/>
</dbReference>
<dbReference type="InterPro" id="IPR000847">
    <property type="entry name" value="LysR_HTH_N"/>
</dbReference>
<dbReference type="Gene3D" id="1.10.10.10">
    <property type="entry name" value="Winged helix-like DNA-binding domain superfamily/Winged helix DNA-binding domain"/>
    <property type="match status" value="1"/>
</dbReference>
<reference evidence="6 7" key="1">
    <citation type="submission" date="2020-05" db="EMBL/GenBank/DDBJ databases">
        <title>MicrobeNet Type strains.</title>
        <authorList>
            <person name="Nicholson A.C."/>
        </authorList>
    </citation>
    <scope>NUCLEOTIDE SEQUENCE [LARGE SCALE GENOMIC DNA]</scope>
    <source>
        <strain evidence="6 7">JCM 14547</strain>
    </source>
</reference>
<dbReference type="GO" id="GO:0032993">
    <property type="term" value="C:protein-DNA complex"/>
    <property type="evidence" value="ECO:0007669"/>
    <property type="project" value="TreeGrafter"/>
</dbReference>
<dbReference type="Gene3D" id="3.40.190.10">
    <property type="entry name" value="Periplasmic binding protein-like II"/>
    <property type="match status" value="2"/>
</dbReference>
<evidence type="ECO:0000313" key="6">
    <source>
        <dbReference type="EMBL" id="NNH24553.1"/>
    </source>
</evidence>
<comment type="similarity">
    <text evidence="1">Belongs to the LysR transcriptional regulatory family.</text>
</comment>
<evidence type="ECO:0000313" key="7">
    <source>
        <dbReference type="Proteomes" id="UP000555552"/>
    </source>
</evidence>
<dbReference type="InterPro" id="IPR036388">
    <property type="entry name" value="WH-like_DNA-bd_sf"/>
</dbReference>
<dbReference type="PROSITE" id="PS50931">
    <property type="entry name" value="HTH_LYSR"/>
    <property type="match status" value="1"/>
</dbReference>
<evidence type="ECO:0000259" key="5">
    <source>
        <dbReference type="PROSITE" id="PS50931"/>
    </source>
</evidence>
<evidence type="ECO:0000256" key="2">
    <source>
        <dbReference type="ARBA" id="ARBA00023015"/>
    </source>
</evidence>
<accession>A0A849BSY1</accession>
<dbReference type="PANTHER" id="PTHR30346:SF29">
    <property type="entry name" value="LYSR SUBSTRATE-BINDING"/>
    <property type="match status" value="1"/>
</dbReference>
<gene>
    <name evidence="6" type="ORF">HLB09_15955</name>
</gene>
<dbReference type="GO" id="GO:0003677">
    <property type="term" value="F:DNA binding"/>
    <property type="evidence" value="ECO:0007669"/>
    <property type="project" value="UniProtKB-KW"/>
</dbReference>
<organism evidence="6 7">
    <name type="scientific">Pseudokineococcus marinus</name>
    <dbReference type="NCBI Taxonomy" id="351215"/>
    <lineage>
        <taxon>Bacteria</taxon>
        <taxon>Bacillati</taxon>
        <taxon>Actinomycetota</taxon>
        <taxon>Actinomycetes</taxon>
        <taxon>Kineosporiales</taxon>
        <taxon>Kineosporiaceae</taxon>
        <taxon>Pseudokineococcus</taxon>
    </lineage>
</organism>
<keyword evidence="2" id="KW-0805">Transcription regulation</keyword>
<keyword evidence="4" id="KW-0804">Transcription</keyword>
<dbReference type="SUPFAM" id="SSF53850">
    <property type="entry name" value="Periplasmic binding protein-like II"/>
    <property type="match status" value="1"/>
</dbReference>